<dbReference type="AlphaFoldDB" id="A0AAC8Q130"/>
<dbReference type="Proteomes" id="UP000256345">
    <property type="component" value="Unassembled WGS sequence"/>
</dbReference>
<reference evidence="2 4" key="2">
    <citation type="submission" date="2018-08" db="EMBL/GenBank/DDBJ databases">
        <title>Genomic Encyclopedia of Archaeal and Bacterial Type Strains, Phase II (KMG-II): from individual species to whole genera.</title>
        <authorList>
            <person name="Goeker M."/>
        </authorList>
    </citation>
    <scope>NUCLEOTIDE SEQUENCE [LARGE SCALE GENOMIC DNA]</scope>
    <source>
        <strain evidence="2 4">DSM 2261</strain>
    </source>
</reference>
<evidence type="ECO:0000313" key="3">
    <source>
        <dbReference type="Proteomes" id="UP000035579"/>
    </source>
</evidence>
<keyword evidence="4" id="KW-1185">Reference proteome</keyword>
<evidence type="ECO:0000313" key="1">
    <source>
        <dbReference type="EMBL" id="AKI98895.1"/>
    </source>
</evidence>
<dbReference type="KEGG" id="age:AA314_00522"/>
<reference evidence="1 3" key="1">
    <citation type="submission" date="2015-05" db="EMBL/GenBank/DDBJ databases">
        <title>Genome assembly of Archangium gephyra DSM 2261.</title>
        <authorList>
            <person name="Sharma G."/>
            <person name="Subramanian S."/>
        </authorList>
    </citation>
    <scope>NUCLEOTIDE SEQUENCE [LARGE SCALE GENOMIC DNA]</scope>
    <source>
        <strain evidence="1 3">DSM 2261</strain>
    </source>
</reference>
<evidence type="ECO:0000313" key="2">
    <source>
        <dbReference type="EMBL" id="REG30810.1"/>
    </source>
</evidence>
<dbReference type="Proteomes" id="UP000035579">
    <property type="component" value="Chromosome"/>
</dbReference>
<dbReference type="EMBL" id="CP011509">
    <property type="protein sequence ID" value="AKI98895.1"/>
    <property type="molecule type" value="Genomic_DNA"/>
</dbReference>
<proteinExistence type="predicted"/>
<protein>
    <submittedName>
        <fullName evidence="1">Uncharacterized protein</fullName>
    </submittedName>
</protein>
<accession>A0AAC8Q130</accession>
<organism evidence="1 3">
    <name type="scientific">Archangium gephyra</name>
    <dbReference type="NCBI Taxonomy" id="48"/>
    <lineage>
        <taxon>Bacteria</taxon>
        <taxon>Pseudomonadati</taxon>
        <taxon>Myxococcota</taxon>
        <taxon>Myxococcia</taxon>
        <taxon>Myxococcales</taxon>
        <taxon>Cystobacterineae</taxon>
        <taxon>Archangiaceae</taxon>
        <taxon>Archangium</taxon>
    </lineage>
</organism>
<evidence type="ECO:0000313" key="4">
    <source>
        <dbReference type="Proteomes" id="UP000256345"/>
    </source>
</evidence>
<sequence>MAALLACETPPAPARLHTDSVNLVLGDESFQERFGRAPTEEDEEELRIRVHLEYVLERLRRRSTAELSPAAREARARSLERLEAYVRRGQFPRNDGHPDARRPTFIDSRGRICAVGYLFEQELGREAAAAIASGYKYAFIREMDSPVLTQWAATTGLELEELEMIQPTYSTPSADDEEEYGPRFSLLDPVDGRGHLSLAPGFLFDGRGDGVPVRLDLSTAFMGGCGLGAYAAVSLTKLTGAARSASALSNLDVGMAWGRSLFSDGWLVLRGGLLLPTGDEDEVGSSLNASVAAKRPSQAVLFQPGAFGGRLGTSVILGRAFCSSCTLRLEAGLDGYSPFSKALQFSPRWGAGFAYRYQYLVAMLEVAGTRYAESLSSRSRLHHSIGFALRRATGQAGFQPGLSLSVPLEGRLQRWFLGFDVTMRY</sequence>
<gene>
    <name evidence="1" type="ORF">AA314_00522</name>
    <name evidence="2" type="ORF">ATI61_106280</name>
</gene>
<dbReference type="EMBL" id="QUMU01000006">
    <property type="protein sequence ID" value="REG30810.1"/>
    <property type="molecule type" value="Genomic_DNA"/>
</dbReference>
<name>A0AAC8Q130_9BACT</name>